<evidence type="ECO:0000259" key="1">
    <source>
        <dbReference type="SMART" id="SM00460"/>
    </source>
</evidence>
<sequence>MGRAHGVRPTNVGPEWTRRVRSFLASCGIPDIIAPAMGVIMRISGSILLAAVLTHGAAMAEDGQIQRGPAPGWVVPSELMPVPDDADGLVFVRRQDALIHLDGEGQAQYLGYRMRLLHPNALQTGNISIAWNPASGPPIVHLVKVHRAGETIDVLEKASFEILRREDQLEAAKLDGILTAVLRVPDLRVGDELEVGLTTRVSDPTLGHNDAGLLFLGPSPAPGRYRLGLSWDKGLKPGIRMTPDMAAAARTSDSGVDFSFDNPPMLAPPKDAPARYQWQRIVEFTDFADWAAISRHFAPLYTKAAAIPDGSVLVAEAGRIAAAHPRPLDRAAAALKLVQQDVRYIYVGLGNGNLTPATAEETWQRRYGDCKGKTVLLLGLLARLGIEAEAVLVNNSGADDGLDERLPNAGMFDHVLVRARIDGKVYWLDGTLPPVVPPALSPALPYRWVLPLTAQGAAIQNLPWRPASRPDEITLVEIDARAGFDQPAQVTNTTIVRGLTGLQQQVQMSGLTPDQLRNIMRQQLVGETWQTVDDVKWRYDQKAEASVMTIRGTWEVDWDDDGDGGKSLALPGGGFSPPERRVRPADQNQDLPYYNAPDYDCRVTTLRLPSTTGASDWTFKSGYDTHIFGRNYYRAFDVRDGAIRMVRGLRVERQEIDAVSARRDNARIAGFDNSMAWVFYNPEGGGTPDPQRKMVPATYDIDWAADIVPCVSEAAKP</sequence>
<dbReference type="SMART" id="SM00460">
    <property type="entry name" value="TGc"/>
    <property type="match status" value="1"/>
</dbReference>
<feature type="domain" description="Transglutaminase-like" evidence="1">
    <location>
        <begin position="362"/>
        <end position="432"/>
    </location>
</feature>
<gene>
    <name evidence="2" type="ORF">AN936_20600</name>
</gene>
<dbReference type="AlphaFoldDB" id="A0A0N9URU5"/>
<dbReference type="InterPro" id="IPR024618">
    <property type="entry name" value="DUF3857"/>
</dbReference>
<dbReference type="Pfam" id="PF12969">
    <property type="entry name" value="DUF3857"/>
    <property type="match status" value="1"/>
</dbReference>
<dbReference type="PATRIC" id="fig|33050.5.peg.4270"/>
<dbReference type="SUPFAM" id="SSF54001">
    <property type="entry name" value="Cysteine proteinases"/>
    <property type="match status" value="1"/>
</dbReference>
<organism evidence="2 3">
    <name type="scientific">Sphingopyxis macrogoltabida</name>
    <name type="common">Sphingomonas macrogoltabidus</name>
    <dbReference type="NCBI Taxonomy" id="33050"/>
    <lineage>
        <taxon>Bacteria</taxon>
        <taxon>Pseudomonadati</taxon>
        <taxon>Pseudomonadota</taxon>
        <taxon>Alphaproteobacteria</taxon>
        <taxon>Sphingomonadales</taxon>
        <taxon>Sphingomonadaceae</taxon>
        <taxon>Sphingopyxis</taxon>
    </lineage>
</organism>
<dbReference type="KEGG" id="smag:AN936_20600"/>
<accession>A0A0N9URU5</accession>
<dbReference type="Gene3D" id="3.10.620.30">
    <property type="match status" value="1"/>
</dbReference>
<protein>
    <submittedName>
        <fullName evidence="2">Transglutaminase</fullName>
    </submittedName>
</protein>
<dbReference type="EMBL" id="CP012700">
    <property type="protein sequence ID" value="ALH82670.1"/>
    <property type="molecule type" value="Genomic_DNA"/>
</dbReference>
<evidence type="ECO:0000313" key="3">
    <source>
        <dbReference type="Proteomes" id="UP000058074"/>
    </source>
</evidence>
<name>A0A0N9URU5_SPHMC</name>
<evidence type="ECO:0000313" key="2">
    <source>
        <dbReference type="EMBL" id="ALH82670.1"/>
    </source>
</evidence>
<dbReference type="InterPro" id="IPR038765">
    <property type="entry name" value="Papain-like_cys_pep_sf"/>
</dbReference>
<reference evidence="2 3" key="1">
    <citation type="journal article" date="2015" name="Genome Announc.">
        <title>Complete Genome Sequence of Polypropylene Glycol- and Polyethylene Glycol-Degrading Sphingopyxis macrogoltabida Strain EY-1.</title>
        <authorList>
            <person name="Ohtsubo Y."/>
            <person name="Nagata Y."/>
            <person name="Numata M."/>
            <person name="Tsuchikane K."/>
            <person name="Hosoyama A."/>
            <person name="Yamazoe A."/>
            <person name="Tsuda M."/>
            <person name="Fujita N."/>
            <person name="Kawai F."/>
        </authorList>
    </citation>
    <scope>NUCLEOTIDE SEQUENCE [LARGE SCALE GENOMIC DNA]</scope>
    <source>
        <strain evidence="2 3">EY-1</strain>
    </source>
</reference>
<dbReference type="Gene3D" id="2.60.40.3140">
    <property type="match status" value="1"/>
</dbReference>
<proteinExistence type="predicted"/>
<dbReference type="InterPro" id="IPR002931">
    <property type="entry name" value="Transglutaminase-like"/>
</dbReference>
<dbReference type="Proteomes" id="UP000058074">
    <property type="component" value="Chromosome"/>
</dbReference>